<keyword evidence="5 7" id="KW-0472">Membrane</keyword>
<keyword evidence="3 7" id="KW-0812">Transmembrane</keyword>
<dbReference type="Proteomes" id="UP000236728">
    <property type="component" value="Unassembled WGS sequence"/>
</dbReference>
<evidence type="ECO:0000313" key="10">
    <source>
        <dbReference type="EMBL" id="SEG34977.1"/>
    </source>
</evidence>
<dbReference type="InterPro" id="IPR003838">
    <property type="entry name" value="ABC3_permease_C"/>
</dbReference>
<dbReference type="EMBL" id="FNVA01000004">
    <property type="protein sequence ID" value="SEG34977.1"/>
    <property type="molecule type" value="Genomic_DNA"/>
</dbReference>
<protein>
    <submittedName>
        <fullName evidence="10">Putative ABC transport system permease protein</fullName>
    </submittedName>
</protein>
<keyword evidence="4 7" id="KW-1133">Transmembrane helix</keyword>
<evidence type="ECO:0000259" key="8">
    <source>
        <dbReference type="Pfam" id="PF02687"/>
    </source>
</evidence>
<dbReference type="PANTHER" id="PTHR30572:SF4">
    <property type="entry name" value="ABC TRANSPORTER PERMEASE YTRF"/>
    <property type="match status" value="1"/>
</dbReference>
<evidence type="ECO:0000313" key="11">
    <source>
        <dbReference type="Proteomes" id="UP000236728"/>
    </source>
</evidence>
<gene>
    <name evidence="10" type="ORF">SAMN05421819_2624</name>
</gene>
<evidence type="ECO:0000256" key="5">
    <source>
        <dbReference type="ARBA" id="ARBA00023136"/>
    </source>
</evidence>
<feature type="domain" description="MacB-like periplasmic core" evidence="9">
    <location>
        <begin position="28"/>
        <end position="318"/>
    </location>
</feature>
<evidence type="ECO:0000256" key="7">
    <source>
        <dbReference type="SAM" id="Phobius"/>
    </source>
</evidence>
<dbReference type="InterPro" id="IPR025857">
    <property type="entry name" value="MacB_PCD"/>
</dbReference>
<dbReference type="GO" id="GO:0022857">
    <property type="term" value="F:transmembrane transporter activity"/>
    <property type="evidence" value="ECO:0007669"/>
    <property type="project" value="TreeGrafter"/>
</dbReference>
<name>A0A1H5ZH66_9BACT</name>
<comment type="similarity">
    <text evidence="6">Belongs to the ABC-4 integral membrane protein family.</text>
</comment>
<comment type="subcellular location">
    <subcellularLocation>
        <location evidence="1">Cell membrane</location>
        <topology evidence="1">Multi-pass membrane protein</topology>
    </subcellularLocation>
</comment>
<feature type="transmembrane region" description="Helical" evidence="7">
    <location>
        <begin position="439"/>
        <end position="461"/>
    </location>
</feature>
<sequence length="510" mass="55224">MSRLARVSQINKTWHIASRSLRRNKLQSALTMTGMAIGVATVLAMMALGTGAQRAIQDQVRAAGMNMLIITAGNYQAQREAPPPDAIEMGKLQSPQPTLGDDFSLPRIHYAMPTASRLHTVLFHPEDDPFAVHDHPTARQRLGDSEAGLGAAATLTIADANEIRKISGVQYVSEGIHENVHVMNSDNKRWFTRVHGDDTVTPEIRRAWTFPHGRYFSASEERKHEQVVVLGVIVAQQLFGDANPVGKTITIWKQPFKVVGVIGSSSWLQTPDAGDDQFDAVYIPVTTMQSMLNLSKLNDITVTTVSTGDVTRVSKIVTTLLRQRHNIGGNSPDDFTVSTQASKALTKGSMRPEVAHAVTGNIAGLEKVTLDQLGKSLDRSSRTMTMLLVCIATVSLIVGGIGIMNIMLLSVTERTREIGIRRAVGAEEREVMAQFLMESVVLSIAGGLLGVFIGVAAALVISHLAHWSADVPFAAIAIAFGISTAVGIFFGYYPAREASRVPPLASLRYE</sequence>
<evidence type="ECO:0000256" key="6">
    <source>
        <dbReference type="ARBA" id="ARBA00038076"/>
    </source>
</evidence>
<accession>A0A1H5ZH66</accession>
<proteinExistence type="inferred from homology"/>
<feature type="transmembrane region" description="Helical" evidence="7">
    <location>
        <begin position="29"/>
        <end position="49"/>
    </location>
</feature>
<feature type="transmembrane region" description="Helical" evidence="7">
    <location>
        <begin position="386"/>
        <end position="412"/>
    </location>
</feature>
<dbReference type="InterPro" id="IPR050250">
    <property type="entry name" value="Macrolide_Exporter_MacB"/>
</dbReference>
<organism evidence="10 11">
    <name type="scientific">Bryocella elongata</name>
    <dbReference type="NCBI Taxonomy" id="863522"/>
    <lineage>
        <taxon>Bacteria</taxon>
        <taxon>Pseudomonadati</taxon>
        <taxon>Acidobacteriota</taxon>
        <taxon>Terriglobia</taxon>
        <taxon>Terriglobales</taxon>
        <taxon>Acidobacteriaceae</taxon>
        <taxon>Bryocella</taxon>
    </lineage>
</organism>
<dbReference type="PANTHER" id="PTHR30572">
    <property type="entry name" value="MEMBRANE COMPONENT OF TRANSPORTER-RELATED"/>
    <property type="match status" value="1"/>
</dbReference>
<dbReference type="AlphaFoldDB" id="A0A1H5ZH66"/>
<dbReference type="RefSeq" id="WP_103933503.1">
    <property type="nucleotide sequence ID" value="NZ_FNVA01000004.1"/>
</dbReference>
<evidence type="ECO:0000256" key="2">
    <source>
        <dbReference type="ARBA" id="ARBA00022475"/>
    </source>
</evidence>
<dbReference type="GO" id="GO:0005886">
    <property type="term" value="C:plasma membrane"/>
    <property type="evidence" value="ECO:0007669"/>
    <property type="project" value="UniProtKB-SubCell"/>
</dbReference>
<dbReference type="Pfam" id="PF02687">
    <property type="entry name" value="FtsX"/>
    <property type="match status" value="1"/>
</dbReference>
<evidence type="ECO:0000256" key="1">
    <source>
        <dbReference type="ARBA" id="ARBA00004651"/>
    </source>
</evidence>
<keyword evidence="2" id="KW-1003">Cell membrane</keyword>
<dbReference type="OrthoDB" id="9770099at2"/>
<evidence type="ECO:0000256" key="4">
    <source>
        <dbReference type="ARBA" id="ARBA00022989"/>
    </source>
</evidence>
<feature type="transmembrane region" description="Helical" evidence="7">
    <location>
        <begin position="473"/>
        <end position="493"/>
    </location>
</feature>
<dbReference type="Pfam" id="PF12704">
    <property type="entry name" value="MacB_PCD"/>
    <property type="match status" value="1"/>
</dbReference>
<evidence type="ECO:0000256" key="3">
    <source>
        <dbReference type="ARBA" id="ARBA00022692"/>
    </source>
</evidence>
<reference evidence="10 11" key="1">
    <citation type="submission" date="2016-10" db="EMBL/GenBank/DDBJ databases">
        <authorList>
            <person name="de Groot N.N."/>
        </authorList>
    </citation>
    <scope>NUCLEOTIDE SEQUENCE [LARGE SCALE GENOMIC DNA]</scope>
    <source>
        <strain evidence="10 11">DSM 22489</strain>
    </source>
</reference>
<keyword evidence="11" id="KW-1185">Reference proteome</keyword>
<feature type="domain" description="ABC3 transporter permease C-terminal" evidence="8">
    <location>
        <begin position="390"/>
        <end position="503"/>
    </location>
</feature>
<evidence type="ECO:0000259" key="9">
    <source>
        <dbReference type="Pfam" id="PF12704"/>
    </source>
</evidence>